<evidence type="ECO:0000313" key="22">
    <source>
        <dbReference type="EMBL" id="MXV00655.1"/>
    </source>
</evidence>
<name>A0A6B0VFR2_IXORI</name>
<feature type="disulfide bond" evidence="15">
    <location>
        <begin position="55"/>
        <end position="103"/>
    </location>
</feature>
<dbReference type="InterPro" id="IPR014784">
    <property type="entry name" value="Cu2_ascorb_mOase-like_C"/>
</dbReference>
<organism evidence="22">
    <name type="scientific">Ixodes ricinus</name>
    <name type="common">Common tick</name>
    <name type="synonym">Acarus ricinus</name>
    <dbReference type="NCBI Taxonomy" id="34613"/>
    <lineage>
        <taxon>Eukaryota</taxon>
        <taxon>Metazoa</taxon>
        <taxon>Ecdysozoa</taxon>
        <taxon>Arthropoda</taxon>
        <taxon>Chelicerata</taxon>
        <taxon>Arachnida</taxon>
        <taxon>Acari</taxon>
        <taxon>Parasitiformes</taxon>
        <taxon>Ixodida</taxon>
        <taxon>Ixodoidea</taxon>
        <taxon>Ixodidae</taxon>
        <taxon>Ixodinae</taxon>
        <taxon>Ixodes</taxon>
    </lineage>
</organism>
<evidence type="ECO:0000256" key="17">
    <source>
        <dbReference type="SAM" id="MobiDB-lite"/>
    </source>
</evidence>
<feature type="repeat" description="NHL" evidence="16">
    <location>
        <begin position="485"/>
        <end position="524"/>
    </location>
</feature>
<dbReference type="InterPro" id="IPR008977">
    <property type="entry name" value="PHM/PNGase_F_dom_sf"/>
</dbReference>
<dbReference type="Pfam" id="PF01436">
    <property type="entry name" value="NHL"/>
    <property type="match status" value="2"/>
</dbReference>
<dbReference type="InterPro" id="IPR024548">
    <property type="entry name" value="Cu2_monoox_C"/>
</dbReference>
<feature type="disulfide bond" evidence="15">
    <location>
        <begin position="271"/>
        <end position="293"/>
    </location>
</feature>
<feature type="binding site" evidence="14">
    <location>
        <position position="81"/>
    </location>
    <ligand>
        <name>Cu(2+)</name>
        <dbReference type="ChEBI" id="CHEBI:29036"/>
        <label>1</label>
        <note>catalytic</note>
    </ligand>
</feature>
<evidence type="ECO:0000256" key="8">
    <source>
        <dbReference type="ARBA" id="ARBA00023157"/>
    </source>
</evidence>
<feature type="repeat" description="NHL" evidence="16">
    <location>
        <begin position="430"/>
        <end position="471"/>
    </location>
</feature>
<evidence type="ECO:0000256" key="16">
    <source>
        <dbReference type="PROSITE-ProRule" id="PRU00504"/>
    </source>
</evidence>
<reference evidence="22" key="1">
    <citation type="submission" date="2019-12" db="EMBL/GenBank/DDBJ databases">
        <title>An insight into the sialome of adult female Ixodes ricinus ticks feeding for 6 days.</title>
        <authorList>
            <person name="Perner J."/>
            <person name="Ribeiro J.M.C."/>
        </authorList>
    </citation>
    <scope>NUCLEOTIDE SEQUENCE</scope>
    <source>
        <strain evidence="22">Semi-engorged</strain>
        <tissue evidence="22">Salivary glands</tissue>
    </source>
</reference>
<comment type="cofactor">
    <cofactor evidence="2">
        <name>Zn(2+)</name>
        <dbReference type="ChEBI" id="CHEBI:29105"/>
    </cofactor>
</comment>
<keyword evidence="14" id="KW-0106">Calcium</keyword>
<keyword evidence="18" id="KW-0472">Membrane</keyword>
<keyword evidence="14" id="KW-0186">Copper</keyword>
<dbReference type="Pfam" id="PF01082">
    <property type="entry name" value="Cu2_monooxygen"/>
    <property type="match status" value="1"/>
</dbReference>
<proteinExistence type="inferred from homology"/>
<keyword evidence="18" id="KW-1133">Transmembrane helix</keyword>
<evidence type="ECO:0000256" key="13">
    <source>
        <dbReference type="PIRSR" id="PIRSR600720-1"/>
    </source>
</evidence>
<feature type="domain" description="Copper type II ascorbate-dependent monooxygenase C-terminal" evidence="21">
    <location>
        <begin position="179"/>
        <end position="301"/>
    </location>
</feature>
<evidence type="ECO:0000259" key="20">
    <source>
        <dbReference type="Pfam" id="PF01082"/>
    </source>
</evidence>
<evidence type="ECO:0000256" key="11">
    <source>
        <dbReference type="ARBA" id="ARBA00023268"/>
    </source>
</evidence>
<dbReference type="GO" id="GO:0006518">
    <property type="term" value="P:peptide metabolic process"/>
    <property type="evidence" value="ECO:0007669"/>
    <property type="project" value="InterPro"/>
</dbReference>
<feature type="signal peptide" evidence="19">
    <location>
        <begin position="1"/>
        <end position="20"/>
    </location>
</feature>
<dbReference type="InterPro" id="IPR001258">
    <property type="entry name" value="NHL_repeat"/>
</dbReference>
<keyword evidence="5 14" id="KW-0479">Metal-binding</keyword>
<dbReference type="PANTHER" id="PTHR10680">
    <property type="entry name" value="PEPTIDYL-GLYCINE ALPHA-AMIDATING MONOOXYGENASE"/>
    <property type="match status" value="1"/>
</dbReference>
<keyword evidence="8 15" id="KW-1015">Disulfide bond</keyword>
<dbReference type="PRINTS" id="PR00790">
    <property type="entry name" value="PAMONOXGNASE"/>
</dbReference>
<feature type="binding site" evidence="14">
    <location>
        <position position="292"/>
    </location>
    <ligand>
        <name>Cu(2+)</name>
        <dbReference type="ChEBI" id="CHEBI:29036"/>
        <label>1</label>
        <note>catalytic</note>
    </ligand>
</feature>
<feature type="region of interest" description="Disordered" evidence="17">
    <location>
        <begin position="774"/>
        <end position="801"/>
    </location>
</feature>
<dbReference type="SUPFAM" id="SSF63829">
    <property type="entry name" value="Calcium-dependent phosphotriesterase"/>
    <property type="match status" value="1"/>
</dbReference>
<evidence type="ECO:0000256" key="5">
    <source>
        <dbReference type="ARBA" id="ARBA00022723"/>
    </source>
</evidence>
<dbReference type="GO" id="GO:0004504">
    <property type="term" value="F:peptidylglycine monooxygenase activity"/>
    <property type="evidence" value="ECO:0007669"/>
    <property type="project" value="UniProtKB-EC"/>
</dbReference>
<keyword evidence="22" id="KW-0503">Monooxygenase</keyword>
<evidence type="ECO:0000256" key="15">
    <source>
        <dbReference type="PIRSR" id="PIRSR600720-3"/>
    </source>
</evidence>
<comment type="catalytic activity">
    <reaction evidence="12">
        <text>a [peptide]-C-terminal glycine + 2 L-ascorbate + O2 = a [peptide]-C-terminal (2S)-2-hydroxyglycine + 2 monodehydro-L-ascorbate radical + H2O</text>
        <dbReference type="Rhea" id="RHEA:21452"/>
        <dbReference type="Rhea" id="RHEA-COMP:13486"/>
        <dbReference type="Rhea" id="RHEA-COMP:15321"/>
        <dbReference type="ChEBI" id="CHEBI:15377"/>
        <dbReference type="ChEBI" id="CHEBI:15379"/>
        <dbReference type="ChEBI" id="CHEBI:38290"/>
        <dbReference type="ChEBI" id="CHEBI:59513"/>
        <dbReference type="ChEBI" id="CHEBI:137000"/>
        <dbReference type="ChEBI" id="CHEBI:142768"/>
        <dbReference type="EC" id="1.14.17.3"/>
    </reaction>
</comment>
<evidence type="ECO:0000256" key="9">
    <source>
        <dbReference type="ARBA" id="ARBA00023180"/>
    </source>
</evidence>
<keyword evidence="18" id="KW-0812">Transmembrane</keyword>
<dbReference type="InterPro" id="IPR036939">
    <property type="entry name" value="Cu2_ascorb_mOase_N_sf"/>
</dbReference>
<evidence type="ECO:0000259" key="21">
    <source>
        <dbReference type="Pfam" id="PF03712"/>
    </source>
</evidence>
<evidence type="ECO:0000256" key="1">
    <source>
        <dbReference type="ARBA" id="ARBA00000686"/>
    </source>
</evidence>
<feature type="binding site" evidence="14">
    <location>
        <position position="220"/>
    </location>
    <ligand>
        <name>Cu(2+)</name>
        <dbReference type="ChEBI" id="CHEBI:29036"/>
        <label>1</label>
        <note>catalytic</note>
    </ligand>
</feature>
<feature type="domain" description="Copper type II ascorbate-dependent monooxygenase N-terminal" evidence="20">
    <location>
        <begin position="43"/>
        <end position="151"/>
    </location>
</feature>
<dbReference type="PANTHER" id="PTHR10680:SF28">
    <property type="entry name" value="SMP-30_GLUCONOLACTONASE_LRE-LIKE REGION DOMAIN-CONTAINING PROTEIN"/>
    <property type="match status" value="1"/>
</dbReference>
<feature type="binding site" evidence="13">
    <location>
        <position position="690"/>
    </location>
    <ligand>
        <name>a protein</name>
        <dbReference type="ChEBI" id="CHEBI:16541"/>
    </ligand>
    <ligandPart>
        <name>C-terminal Xaa-(2S)-2-hydroxyglycine residue</name>
        <dbReference type="ChEBI" id="CHEBI:142768"/>
    </ligandPart>
</feature>
<comment type="cofactor">
    <cofactor evidence="14">
        <name>Cu(2+)</name>
        <dbReference type="ChEBI" id="CHEBI:29036"/>
    </cofactor>
    <text evidence="14">Binds 2 Cu(2+) ions per subunit.</text>
</comment>
<comment type="similarity">
    <text evidence="3">In the C-terminal section; belongs to the peptidyl-alpha-hydroxyglycine alpha-amidating lyase family.</text>
</comment>
<dbReference type="Gene3D" id="2.60.120.230">
    <property type="match status" value="1"/>
</dbReference>
<sequence>MALKGCSGVLLCLALACTDAFWRRGEPPYPRHRTRSDMLLLMPGVEPRKAGDHYCTAFDLSYEEAYIVSLEPRLDGDKAHHMLLIGCENIFDRDHLSPGSWNCDRNNVCENPTVLYGWARNAPTTRLPPDVGFQVGRKTPVRYLLLQVHYSTRLPPGQNDSSGLKIQIDVRPQRFLAGIHVLYAKDQSIPPGQYSYAVNVNCRAHLEGSLFVFAYRVHTHQLGQAVTAYAYHASNGTWTTLARGNPHWPQAFYPMNQTVIVKPGDVLASRCTYNTVGRTKPTEIGPRAEQEMCNLYLMYYALSSGGRSSGQCENVELPNLVGQLPGDEGPPAPPTRLVSGATGDDRPGVATDFGTPSQYSYRTTSGWPSGEFRLGQVVAVSLDLEGNVVVFHRGSRIWTAQSFDYHNVYQRVEEGSVPEPTVVTLDAGNGHVLHSWGRNQFYMPHGLTVDGEGCVWVTDVAMHQVLRYPARGSRTPLLSLGEKFRPGSGTGSFCKPTSVAVTPAGDFYVADGYCNARIVHFDKMGKFLRQIGEEASFGSKAPPPGTFAIPHKVVLAVPQQLLCVADRENGRIQAFSLHDGSFRFQISLPEFMGQLYSVAYSDHAPGGLLFAVSGPMMISNPSRGFVFNLTSRELLGTFGPPKGSFTMPHDIACSKDVEEVYVGEISPNKLWRFVREVHRSTKKVLEAPPRQSNATAPPAVAPPVPEDNFGVSMVIMALLAIPILSFLVITIVVRLKRQDKLKSAGAKGWAGSGGGGKFDLGQLLQPHRGFDRLALDESGSEAGGPTSDSDVEEFNAATRKA</sequence>
<dbReference type="GO" id="GO:0005576">
    <property type="term" value="C:extracellular region"/>
    <property type="evidence" value="ECO:0007669"/>
    <property type="project" value="TreeGrafter"/>
</dbReference>
<keyword evidence="9" id="KW-0325">Glycoprotein</keyword>
<keyword evidence="10" id="KW-0456">Lyase</keyword>
<evidence type="ECO:0000256" key="12">
    <source>
        <dbReference type="ARBA" id="ARBA00048431"/>
    </source>
</evidence>
<keyword evidence="6 19" id="KW-0732">Signal</keyword>
<dbReference type="InterPro" id="IPR011042">
    <property type="entry name" value="6-blade_b-propeller_TolB-like"/>
</dbReference>
<dbReference type="Pfam" id="PF03712">
    <property type="entry name" value="Cu2_monoox_C"/>
    <property type="match status" value="1"/>
</dbReference>
<dbReference type="EMBL" id="GIFC01018571">
    <property type="protein sequence ID" value="MXV00655.1"/>
    <property type="molecule type" value="Transcribed_RNA"/>
</dbReference>
<accession>A0A6B0VFR2</accession>
<dbReference type="AlphaFoldDB" id="A0A6B0VFR2"/>
<evidence type="ECO:0000256" key="18">
    <source>
        <dbReference type="SAM" id="Phobius"/>
    </source>
</evidence>
<protein>
    <submittedName>
        <fullName evidence="22">Putative peptidylglycine alpha-amidating monooxygenase</fullName>
    </submittedName>
</protein>
<feature type="transmembrane region" description="Helical" evidence="18">
    <location>
        <begin position="709"/>
        <end position="733"/>
    </location>
</feature>
<feature type="binding site" evidence="14">
    <location>
        <position position="218"/>
    </location>
    <ligand>
        <name>Cu(2+)</name>
        <dbReference type="ChEBI" id="CHEBI:29036"/>
        <label>1</label>
        <note>catalytic</note>
    </ligand>
</feature>
<keyword evidence="11" id="KW-0511">Multifunctional enzyme</keyword>
<comment type="similarity">
    <text evidence="4">In the N-terminal section; belongs to the copper type II ascorbate-dependent monooxygenase family.</text>
</comment>
<evidence type="ECO:0000256" key="10">
    <source>
        <dbReference type="ARBA" id="ARBA00023239"/>
    </source>
</evidence>
<feature type="binding site" evidence="14">
    <location>
        <position position="677"/>
    </location>
    <ligand>
        <name>Ca(2+)</name>
        <dbReference type="ChEBI" id="CHEBI:29108"/>
        <note>structural</note>
    </ligand>
</feature>
<dbReference type="PROSITE" id="PS51257">
    <property type="entry name" value="PROKAR_LIPOPROTEIN"/>
    <property type="match status" value="1"/>
</dbReference>
<evidence type="ECO:0000256" key="2">
    <source>
        <dbReference type="ARBA" id="ARBA00001947"/>
    </source>
</evidence>
<dbReference type="CDD" id="cd14958">
    <property type="entry name" value="NHL_PAL_like"/>
    <property type="match status" value="1"/>
</dbReference>
<feature type="disulfide bond" evidence="15">
    <location>
        <begin position="202"/>
        <end position="312"/>
    </location>
</feature>
<evidence type="ECO:0000256" key="3">
    <source>
        <dbReference type="ARBA" id="ARBA00006026"/>
    </source>
</evidence>
<dbReference type="SUPFAM" id="SSF49742">
    <property type="entry name" value="PHM/PNGase F"/>
    <property type="match status" value="2"/>
</dbReference>
<dbReference type="GO" id="GO:0004598">
    <property type="term" value="F:peptidylamidoglycolate lyase activity"/>
    <property type="evidence" value="ECO:0007669"/>
    <property type="project" value="UniProtKB-EC"/>
</dbReference>
<comment type="catalytic activity">
    <reaction evidence="1">
        <text>a [peptide]-C-terminal (2S)-2-hydroxyglycine = a [peptide]-C-terminal amide + glyoxylate</text>
        <dbReference type="Rhea" id="RHEA:20924"/>
        <dbReference type="Rhea" id="RHEA-COMP:13485"/>
        <dbReference type="Rhea" id="RHEA-COMP:15321"/>
        <dbReference type="ChEBI" id="CHEBI:36655"/>
        <dbReference type="ChEBI" id="CHEBI:137001"/>
        <dbReference type="ChEBI" id="CHEBI:142768"/>
        <dbReference type="EC" id="4.3.2.5"/>
    </reaction>
</comment>
<dbReference type="Gene3D" id="2.120.10.30">
    <property type="entry name" value="TolB, C-terminal domain"/>
    <property type="match status" value="1"/>
</dbReference>
<feature type="binding site" evidence="14">
    <location>
        <position position="80"/>
    </location>
    <ligand>
        <name>Cu(2+)</name>
        <dbReference type="ChEBI" id="CHEBI:29036"/>
        <label>1</label>
        <note>catalytic</note>
    </ligand>
</feature>
<evidence type="ECO:0000256" key="4">
    <source>
        <dbReference type="ARBA" id="ARBA00010263"/>
    </source>
</evidence>
<dbReference type="GO" id="GO:0005507">
    <property type="term" value="F:copper ion binding"/>
    <property type="evidence" value="ECO:0007669"/>
    <property type="project" value="InterPro"/>
</dbReference>
<dbReference type="InterPro" id="IPR000323">
    <property type="entry name" value="Cu2_ascorb_mOase_N"/>
</dbReference>
<feature type="binding site" evidence="14">
    <location>
        <position position="149"/>
    </location>
    <ligand>
        <name>Cu(2+)</name>
        <dbReference type="ChEBI" id="CHEBI:29036"/>
        <label>1</label>
        <note>catalytic</note>
    </ligand>
</feature>
<dbReference type="PROSITE" id="PS51125">
    <property type="entry name" value="NHL"/>
    <property type="match status" value="2"/>
</dbReference>
<feature type="region of interest" description="Disordered" evidence="17">
    <location>
        <begin position="325"/>
        <end position="355"/>
    </location>
</feature>
<dbReference type="InterPro" id="IPR000720">
    <property type="entry name" value="PHM/PAL"/>
</dbReference>
<evidence type="ECO:0000256" key="6">
    <source>
        <dbReference type="ARBA" id="ARBA00022729"/>
    </source>
</evidence>
<keyword evidence="7" id="KW-0677">Repeat</keyword>
<evidence type="ECO:0000256" key="7">
    <source>
        <dbReference type="ARBA" id="ARBA00022737"/>
    </source>
</evidence>
<dbReference type="Gene3D" id="2.60.120.310">
    <property type="entry name" value="Copper type II, ascorbate-dependent monooxygenase, N-terminal domain"/>
    <property type="match status" value="1"/>
</dbReference>
<keyword evidence="22" id="KW-0560">Oxidoreductase</keyword>
<evidence type="ECO:0000256" key="14">
    <source>
        <dbReference type="PIRSR" id="PIRSR600720-2"/>
    </source>
</evidence>
<feature type="chain" id="PRO_5025352915" evidence="19">
    <location>
        <begin position="21"/>
        <end position="801"/>
    </location>
</feature>
<dbReference type="GO" id="GO:0016020">
    <property type="term" value="C:membrane"/>
    <property type="evidence" value="ECO:0007669"/>
    <property type="project" value="InterPro"/>
</dbReference>
<evidence type="ECO:0000256" key="19">
    <source>
        <dbReference type="SAM" id="SignalP"/>
    </source>
</evidence>